<gene>
    <name evidence="2" type="ORF">LTRI10_LOCUS22256</name>
</gene>
<protein>
    <submittedName>
        <fullName evidence="2">Uncharacterized protein</fullName>
    </submittedName>
</protein>
<proteinExistence type="predicted"/>
<keyword evidence="3" id="KW-1185">Reference proteome</keyword>
<dbReference type="AlphaFoldDB" id="A0AAV2E4H5"/>
<feature type="region of interest" description="Disordered" evidence="1">
    <location>
        <begin position="159"/>
        <end position="214"/>
    </location>
</feature>
<reference evidence="2 3" key="1">
    <citation type="submission" date="2024-04" db="EMBL/GenBank/DDBJ databases">
        <authorList>
            <person name="Fracassetti M."/>
        </authorList>
    </citation>
    <scope>NUCLEOTIDE SEQUENCE [LARGE SCALE GENOMIC DNA]</scope>
</reference>
<feature type="compositionally biased region" description="Low complexity" evidence="1">
    <location>
        <begin position="161"/>
        <end position="178"/>
    </location>
</feature>
<sequence>MERVLKPYDKEYMRLGMLKHEETFRQQVYELHRLYRIQKLMMRSSGKPIKTMPHNHHIPSNNHQEFWKTSSRINGFSFNSRNNIISAPPSNQRHRDKLAMELDLERQAEEFAESNGCRGGDHVEKQKNGTVIMEECEIELTLGPASFCPRRKKPCREEATLTSESVGGSLSSSSTESSQINRMSNKGSRVDDPENGMMMKKQSPVGISSNSNVDNINNEQWRRQQQDRRLKQQQPTWLCQVLSLNMN</sequence>
<dbReference type="Proteomes" id="UP001497516">
    <property type="component" value="Chromosome 4"/>
</dbReference>
<dbReference type="PANTHER" id="PTHR33167:SF26">
    <property type="entry name" value="EXPRESSED PROTEIN"/>
    <property type="match status" value="1"/>
</dbReference>
<evidence type="ECO:0000313" key="2">
    <source>
        <dbReference type="EMBL" id="CAL1380838.1"/>
    </source>
</evidence>
<organism evidence="2 3">
    <name type="scientific">Linum trigynum</name>
    <dbReference type="NCBI Taxonomy" id="586398"/>
    <lineage>
        <taxon>Eukaryota</taxon>
        <taxon>Viridiplantae</taxon>
        <taxon>Streptophyta</taxon>
        <taxon>Embryophyta</taxon>
        <taxon>Tracheophyta</taxon>
        <taxon>Spermatophyta</taxon>
        <taxon>Magnoliopsida</taxon>
        <taxon>eudicotyledons</taxon>
        <taxon>Gunneridae</taxon>
        <taxon>Pentapetalae</taxon>
        <taxon>rosids</taxon>
        <taxon>fabids</taxon>
        <taxon>Malpighiales</taxon>
        <taxon>Linaceae</taxon>
        <taxon>Linum</taxon>
    </lineage>
</organism>
<dbReference type="PANTHER" id="PTHR33167">
    <property type="entry name" value="TRANSCRIPTION FACTOR, PUTATIVE (DUF863)-RELATED"/>
    <property type="match status" value="1"/>
</dbReference>
<evidence type="ECO:0000313" key="3">
    <source>
        <dbReference type="Proteomes" id="UP001497516"/>
    </source>
</evidence>
<dbReference type="EMBL" id="OZ034817">
    <property type="protein sequence ID" value="CAL1380838.1"/>
    <property type="molecule type" value="Genomic_DNA"/>
</dbReference>
<accession>A0AAV2E4H5</accession>
<evidence type="ECO:0000256" key="1">
    <source>
        <dbReference type="SAM" id="MobiDB-lite"/>
    </source>
</evidence>
<name>A0AAV2E4H5_9ROSI</name>